<name>A0A9W9W3E3_9EURO</name>
<dbReference type="RefSeq" id="XP_056489922.1">
    <property type="nucleotide sequence ID" value="XM_056630620.1"/>
</dbReference>
<comment type="caution">
    <text evidence="2">The sequence shown here is derived from an EMBL/GenBank/DDBJ whole genome shotgun (WGS) entry which is preliminary data.</text>
</comment>
<dbReference type="GeneID" id="81369600"/>
<organism evidence="2 3">
    <name type="scientific">Penicillium cosmopolitanum</name>
    <dbReference type="NCBI Taxonomy" id="1131564"/>
    <lineage>
        <taxon>Eukaryota</taxon>
        <taxon>Fungi</taxon>
        <taxon>Dikarya</taxon>
        <taxon>Ascomycota</taxon>
        <taxon>Pezizomycotina</taxon>
        <taxon>Eurotiomycetes</taxon>
        <taxon>Eurotiomycetidae</taxon>
        <taxon>Eurotiales</taxon>
        <taxon>Aspergillaceae</taxon>
        <taxon>Penicillium</taxon>
    </lineage>
</organism>
<accession>A0A9W9W3E3</accession>
<dbReference type="InterPro" id="IPR024079">
    <property type="entry name" value="MetalloPept_cat_dom_sf"/>
</dbReference>
<gene>
    <name evidence="2" type="ORF">N7509_005983</name>
</gene>
<evidence type="ECO:0000313" key="3">
    <source>
        <dbReference type="Proteomes" id="UP001147747"/>
    </source>
</evidence>
<reference evidence="2" key="2">
    <citation type="journal article" date="2023" name="IMA Fungus">
        <title>Comparative genomic study of the Penicillium genus elucidates a diverse pangenome and 15 lateral gene transfer events.</title>
        <authorList>
            <person name="Petersen C."/>
            <person name="Sorensen T."/>
            <person name="Nielsen M.R."/>
            <person name="Sondergaard T.E."/>
            <person name="Sorensen J.L."/>
            <person name="Fitzpatrick D.A."/>
            <person name="Frisvad J.C."/>
            <person name="Nielsen K.L."/>
        </authorList>
    </citation>
    <scope>NUCLEOTIDE SEQUENCE</scope>
    <source>
        <strain evidence="2">IBT 29677</strain>
    </source>
</reference>
<dbReference type="Proteomes" id="UP001147747">
    <property type="component" value="Unassembled WGS sequence"/>
</dbReference>
<reference evidence="2" key="1">
    <citation type="submission" date="2022-12" db="EMBL/GenBank/DDBJ databases">
        <authorList>
            <person name="Petersen C."/>
        </authorList>
    </citation>
    <scope>NUCLEOTIDE SEQUENCE</scope>
    <source>
        <strain evidence="2">IBT 29677</strain>
    </source>
</reference>
<keyword evidence="3" id="KW-1185">Reference proteome</keyword>
<dbReference type="EMBL" id="JAPZBU010000006">
    <property type="protein sequence ID" value="KAJ5397870.1"/>
    <property type="molecule type" value="Genomic_DNA"/>
</dbReference>
<dbReference type="Gene3D" id="3.40.390.10">
    <property type="entry name" value="Collagenase (Catalytic Domain)"/>
    <property type="match status" value="1"/>
</dbReference>
<evidence type="ECO:0008006" key="4">
    <source>
        <dbReference type="Google" id="ProtNLM"/>
    </source>
</evidence>
<sequence>MRLNFYSWLGLLGLSNLVAGKALDNVFNVKSGTTKGGCDSYRSGQVNENLDAYFEEAQKIIKTASDAFGKYNTDVQVQKLGKTFFGITPNSQQTGTNSNEDANLLKHVQDWFKDLDTYAQGGSGQKIPLYCNSDWLEETTTVYDSSGKAKNNQVVSDDKAYGKTVPQLKKKTWVAFWSDDLKEYYFGPPYTSNPPTYCGDNGNIAVVTPMSTGKESLSLTLCPGGFFKKPNTLEALDDSSSDIGHSLQSLETRSLSIVHELVHACKGPDDTPDINAWGPKAAIKPKIKGQPNPLWPGNTDDFINKRRVAYTASDAILTAQATNPRQPTENTPESYAWAALAVYLAENGAKMDYSTGLARPLGEPLTSPAPPRRFRKDAMVIAKDFVA</sequence>
<dbReference type="GO" id="GO:0008237">
    <property type="term" value="F:metallopeptidase activity"/>
    <property type="evidence" value="ECO:0007669"/>
    <property type="project" value="InterPro"/>
</dbReference>
<proteinExistence type="predicted"/>
<keyword evidence="1" id="KW-0732">Signal</keyword>
<feature type="signal peptide" evidence="1">
    <location>
        <begin position="1"/>
        <end position="20"/>
    </location>
</feature>
<feature type="chain" id="PRO_5040924227" description="Lysine-specific metallo-endopeptidase domain-containing protein" evidence="1">
    <location>
        <begin position="21"/>
        <end position="387"/>
    </location>
</feature>
<dbReference type="OrthoDB" id="4259138at2759"/>
<evidence type="ECO:0000256" key="1">
    <source>
        <dbReference type="SAM" id="SignalP"/>
    </source>
</evidence>
<evidence type="ECO:0000313" key="2">
    <source>
        <dbReference type="EMBL" id="KAJ5397870.1"/>
    </source>
</evidence>
<dbReference type="AlphaFoldDB" id="A0A9W9W3E3"/>
<protein>
    <recommendedName>
        <fullName evidence="4">Lysine-specific metallo-endopeptidase domain-containing protein</fullName>
    </recommendedName>
</protein>